<sequence length="392" mass="44339">MLRRSHKKSNKGCAQCLVSKQRHVKCDEGRPTCLLCTMSNRDCSFASDPQPPQDTNSSTSDLSSREGLLPSSDTNLVSTSATSLSDSHESPFDSVVNMEHMELFIHGITSKDLFSLGDKVEHSQEMLDLWLKESVKAPYLLHQVLAFSARHLAAIHPERSTGYLNQAVKLQTRAVSLFNSTKRQVDSSNCLPILLFSVTLGHHLLADALATRTPDGLDEFLTHYVQCVEMNWGLYRLTLSVWPLLLNTKLEPVLSWSSQQSSKEPVGNHCEPIIQLINDSAALSNEEKEVCHEAIQYLQLGFDAMFEEDDGSRYRMIFQWTMLASSELTSLLVTKRPEALILLGFYALLLYHGRNLWQVGDTGVYLLGLIVNYLAPEWHIWLEYPRRMVRQK</sequence>
<evidence type="ECO:0000256" key="2">
    <source>
        <dbReference type="SAM" id="MobiDB-lite"/>
    </source>
</evidence>
<proteinExistence type="predicted"/>
<keyword evidence="5" id="KW-1185">Reference proteome</keyword>
<comment type="caution">
    <text evidence="4">The sequence shown here is derived from an EMBL/GenBank/DDBJ whole genome shotgun (WGS) entry which is preliminary data.</text>
</comment>
<feature type="compositionally biased region" description="Polar residues" evidence="2">
    <location>
        <begin position="71"/>
        <end position="85"/>
    </location>
</feature>
<dbReference type="Pfam" id="PF00172">
    <property type="entry name" value="Zn_clus"/>
    <property type="match status" value="1"/>
</dbReference>
<evidence type="ECO:0000313" key="4">
    <source>
        <dbReference type="EMBL" id="KAF4498896.1"/>
    </source>
</evidence>
<organism evidence="4 5">
    <name type="scientific">Fusarium agapanthi</name>
    <dbReference type="NCBI Taxonomy" id="1803897"/>
    <lineage>
        <taxon>Eukaryota</taxon>
        <taxon>Fungi</taxon>
        <taxon>Dikarya</taxon>
        <taxon>Ascomycota</taxon>
        <taxon>Pezizomycotina</taxon>
        <taxon>Sordariomycetes</taxon>
        <taxon>Hypocreomycetidae</taxon>
        <taxon>Hypocreales</taxon>
        <taxon>Nectriaceae</taxon>
        <taxon>Fusarium</taxon>
        <taxon>Fusarium fujikuroi species complex</taxon>
    </lineage>
</organism>
<dbReference type="Proteomes" id="UP000737391">
    <property type="component" value="Unassembled WGS sequence"/>
</dbReference>
<dbReference type="AlphaFoldDB" id="A0A9P5BBQ6"/>
<evidence type="ECO:0000256" key="1">
    <source>
        <dbReference type="ARBA" id="ARBA00023242"/>
    </source>
</evidence>
<evidence type="ECO:0000313" key="5">
    <source>
        <dbReference type="Proteomes" id="UP000737391"/>
    </source>
</evidence>
<gene>
    <name evidence="4" type="ORF">FAGAP_4909</name>
</gene>
<feature type="domain" description="Zn(2)-C6 fungal-type" evidence="3">
    <location>
        <begin position="15"/>
        <end position="45"/>
    </location>
</feature>
<dbReference type="EMBL" id="LUFC02000302">
    <property type="protein sequence ID" value="KAF4498896.1"/>
    <property type="molecule type" value="Genomic_DNA"/>
</dbReference>
<protein>
    <submittedName>
        <fullName evidence="4">Sterol regulatory element-binding ECM22</fullName>
    </submittedName>
</protein>
<dbReference type="SUPFAM" id="SSF57701">
    <property type="entry name" value="Zn2/Cys6 DNA-binding domain"/>
    <property type="match status" value="1"/>
</dbReference>
<feature type="compositionally biased region" description="Polar residues" evidence="2">
    <location>
        <begin position="53"/>
        <end position="62"/>
    </location>
</feature>
<dbReference type="PANTHER" id="PTHR47784:SF4">
    <property type="entry name" value="ZN(II)2CYS6 TRANSCRIPTION FACTOR (EUROFUNG)"/>
    <property type="match status" value="1"/>
</dbReference>
<reference evidence="4" key="1">
    <citation type="submission" date="2020-01" db="EMBL/GenBank/DDBJ databases">
        <title>Identification and distribution of gene clusters putatively required for synthesis of sphingolipid metabolism inhibitors in phylogenetically diverse species of the filamentous fungus Fusarium.</title>
        <authorList>
            <person name="Kim H.-S."/>
            <person name="Busman M."/>
            <person name="Brown D.W."/>
            <person name="Divon H."/>
            <person name="Uhlig S."/>
            <person name="Proctor R.H."/>
        </authorList>
    </citation>
    <scope>NUCLEOTIDE SEQUENCE</scope>
    <source>
        <strain evidence="4">NRRL 31653</strain>
    </source>
</reference>
<accession>A0A9P5BBQ6</accession>
<dbReference type="Gene3D" id="4.10.240.10">
    <property type="entry name" value="Zn(2)-C6 fungal-type DNA-binding domain"/>
    <property type="match status" value="1"/>
</dbReference>
<dbReference type="InterPro" id="IPR053157">
    <property type="entry name" value="Sterol_Uptake_Regulator"/>
</dbReference>
<dbReference type="PANTHER" id="PTHR47784">
    <property type="entry name" value="STEROL UPTAKE CONTROL PROTEIN 2"/>
    <property type="match status" value="1"/>
</dbReference>
<dbReference type="SMART" id="SM00066">
    <property type="entry name" value="GAL4"/>
    <property type="match status" value="1"/>
</dbReference>
<dbReference type="PROSITE" id="PS50048">
    <property type="entry name" value="ZN2_CY6_FUNGAL_2"/>
    <property type="match status" value="1"/>
</dbReference>
<name>A0A9P5BBQ6_9HYPO</name>
<evidence type="ECO:0000259" key="3">
    <source>
        <dbReference type="PROSITE" id="PS50048"/>
    </source>
</evidence>
<dbReference type="CDD" id="cd00067">
    <property type="entry name" value="GAL4"/>
    <property type="match status" value="1"/>
</dbReference>
<dbReference type="InterPro" id="IPR036864">
    <property type="entry name" value="Zn2-C6_fun-type_DNA-bd_sf"/>
</dbReference>
<dbReference type="OrthoDB" id="5350673at2759"/>
<feature type="region of interest" description="Disordered" evidence="2">
    <location>
        <begin position="45"/>
        <end position="89"/>
    </location>
</feature>
<keyword evidence="1" id="KW-0539">Nucleus</keyword>
<dbReference type="GO" id="GO:0008270">
    <property type="term" value="F:zinc ion binding"/>
    <property type="evidence" value="ECO:0007669"/>
    <property type="project" value="InterPro"/>
</dbReference>
<dbReference type="GO" id="GO:0001228">
    <property type="term" value="F:DNA-binding transcription activator activity, RNA polymerase II-specific"/>
    <property type="evidence" value="ECO:0007669"/>
    <property type="project" value="TreeGrafter"/>
</dbReference>
<dbReference type="InterPro" id="IPR001138">
    <property type="entry name" value="Zn2Cys6_DnaBD"/>
</dbReference>